<comment type="caution">
    <text evidence="2">The sequence shown here is derived from an EMBL/GenBank/DDBJ whole genome shotgun (WGS) entry which is preliminary data.</text>
</comment>
<evidence type="ECO:0000259" key="1">
    <source>
        <dbReference type="Pfam" id="PF26130"/>
    </source>
</evidence>
<reference evidence="2 3" key="1">
    <citation type="submission" date="2019-01" db="EMBL/GenBank/DDBJ databases">
        <title>Sequencing of cultivated peanut Arachis hypogaea provides insights into genome evolution and oil improvement.</title>
        <authorList>
            <person name="Chen X."/>
        </authorList>
    </citation>
    <scope>NUCLEOTIDE SEQUENCE [LARGE SCALE GENOMIC DNA]</scope>
    <source>
        <strain evidence="3">cv. Fuhuasheng</strain>
        <tissue evidence="2">Leaves</tissue>
    </source>
</reference>
<keyword evidence="3" id="KW-1185">Reference proteome</keyword>
<dbReference type="Proteomes" id="UP000289738">
    <property type="component" value="Chromosome B05"/>
</dbReference>
<name>A0A444Z8J5_ARAHY</name>
<protein>
    <recommendedName>
        <fullName evidence="1">PB1-like domain-containing protein</fullName>
    </recommendedName>
</protein>
<dbReference type="InterPro" id="IPR058594">
    <property type="entry name" value="PB1-like_dom_pln"/>
</dbReference>
<sequence length="87" mass="9660">MRKLGGWSDVAPLSSVRRDDVQDGSCCDSIETEGGVWDNIQSSMTQSGGRFCSDKDKTKYIDGEVTTVDWCDRDRWSVIEAYDVVGS</sequence>
<gene>
    <name evidence="2" type="ORF">Ahy_B05g078944</name>
</gene>
<feature type="domain" description="PB1-like" evidence="1">
    <location>
        <begin position="44"/>
        <end position="85"/>
    </location>
</feature>
<evidence type="ECO:0000313" key="2">
    <source>
        <dbReference type="EMBL" id="RYR10514.1"/>
    </source>
</evidence>
<organism evidence="2 3">
    <name type="scientific">Arachis hypogaea</name>
    <name type="common">Peanut</name>
    <dbReference type="NCBI Taxonomy" id="3818"/>
    <lineage>
        <taxon>Eukaryota</taxon>
        <taxon>Viridiplantae</taxon>
        <taxon>Streptophyta</taxon>
        <taxon>Embryophyta</taxon>
        <taxon>Tracheophyta</taxon>
        <taxon>Spermatophyta</taxon>
        <taxon>Magnoliopsida</taxon>
        <taxon>eudicotyledons</taxon>
        <taxon>Gunneridae</taxon>
        <taxon>Pentapetalae</taxon>
        <taxon>rosids</taxon>
        <taxon>fabids</taxon>
        <taxon>Fabales</taxon>
        <taxon>Fabaceae</taxon>
        <taxon>Papilionoideae</taxon>
        <taxon>50 kb inversion clade</taxon>
        <taxon>dalbergioids sensu lato</taxon>
        <taxon>Dalbergieae</taxon>
        <taxon>Pterocarpus clade</taxon>
        <taxon>Arachis</taxon>
    </lineage>
</organism>
<dbReference type="Pfam" id="PF26130">
    <property type="entry name" value="PB1-like"/>
    <property type="match status" value="1"/>
</dbReference>
<accession>A0A444Z8J5</accession>
<dbReference type="AlphaFoldDB" id="A0A444Z8J5"/>
<evidence type="ECO:0000313" key="3">
    <source>
        <dbReference type="Proteomes" id="UP000289738"/>
    </source>
</evidence>
<proteinExistence type="predicted"/>
<dbReference type="EMBL" id="SDMP01000015">
    <property type="protein sequence ID" value="RYR10514.1"/>
    <property type="molecule type" value="Genomic_DNA"/>
</dbReference>